<dbReference type="Proteomes" id="UP000648801">
    <property type="component" value="Unassembled WGS sequence"/>
</dbReference>
<evidence type="ECO:0000313" key="4">
    <source>
        <dbReference type="Proteomes" id="UP000648801"/>
    </source>
</evidence>
<dbReference type="RefSeq" id="WP_188760214.1">
    <property type="nucleotide sequence ID" value="NZ_BMJB01000002.1"/>
</dbReference>
<proteinExistence type="predicted"/>
<keyword evidence="4" id="KW-1185">Reference proteome</keyword>
<comment type="caution">
    <text evidence="3">The sequence shown here is derived from an EMBL/GenBank/DDBJ whole genome shotgun (WGS) entry which is preliminary data.</text>
</comment>
<feature type="transmembrane region" description="Helical" evidence="1">
    <location>
        <begin position="241"/>
        <end position="259"/>
    </location>
</feature>
<keyword evidence="1" id="KW-0812">Transmembrane</keyword>
<feature type="domain" description="Potassium channel" evidence="2">
    <location>
        <begin position="82"/>
        <end position="162"/>
    </location>
</feature>
<dbReference type="SUPFAM" id="SSF81324">
    <property type="entry name" value="Voltage-gated potassium channels"/>
    <property type="match status" value="1"/>
</dbReference>
<evidence type="ECO:0000313" key="3">
    <source>
        <dbReference type="EMBL" id="GGA75703.1"/>
    </source>
</evidence>
<dbReference type="Gene3D" id="1.10.287.70">
    <property type="match status" value="1"/>
</dbReference>
<feature type="transmembrane region" description="Helical" evidence="1">
    <location>
        <begin position="142"/>
        <end position="166"/>
    </location>
</feature>
<keyword evidence="1" id="KW-1133">Transmembrane helix</keyword>
<name>A0A916W804_9BACT</name>
<reference evidence="3" key="2">
    <citation type="submission" date="2020-09" db="EMBL/GenBank/DDBJ databases">
        <authorList>
            <person name="Sun Q."/>
            <person name="Zhou Y."/>
        </authorList>
    </citation>
    <scope>NUCLEOTIDE SEQUENCE</scope>
    <source>
        <strain evidence="3">CGMCC 1.15447</strain>
    </source>
</reference>
<sequence length="401" mass="44081">MHAVALIAGLLCCLSVALDAFQTIILPRRPTGRFQITHIFLNTTWAPWAAVTERMKNAKRREQVYSVYGPLSLLLLLLVWALLLVLGFGLFFFAMGSPFADSIVGTGAPAWTRFGSDLYVSGTTLGTLGLGDVLPRTPLSRAVVISEAVVGLGFVALVIGYLPVLYQAFSRREVSIVLLDARAGSPPTAAELLRRHDFAGGEQALELLLAEWERWSAEILESHISYPILCYYRSQHDNQSWLSALVAILDTCALLISVLEGTPSRQAQLTFVMARHALIDLGQVFGIQQKGLWQQETLKERMSATGFNQLCGILGGVHLRVCGDPASARRLHTIRALYEPHALALAAYLRMPLPVWVAEPRKKDQWSLLTKLRSEADTVLNEGNEKGRAASAILHADEHGH</sequence>
<feature type="transmembrane region" description="Helical" evidence="1">
    <location>
        <begin position="73"/>
        <end position="95"/>
    </location>
</feature>
<keyword evidence="1" id="KW-0472">Membrane</keyword>
<dbReference type="AlphaFoldDB" id="A0A916W804"/>
<organism evidence="3 4">
    <name type="scientific">Edaphobacter acidisoli</name>
    <dbReference type="NCBI Taxonomy" id="2040573"/>
    <lineage>
        <taxon>Bacteria</taxon>
        <taxon>Pseudomonadati</taxon>
        <taxon>Acidobacteriota</taxon>
        <taxon>Terriglobia</taxon>
        <taxon>Terriglobales</taxon>
        <taxon>Acidobacteriaceae</taxon>
        <taxon>Edaphobacter</taxon>
    </lineage>
</organism>
<reference evidence="3" key="1">
    <citation type="journal article" date="2014" name="Int. J. Syst. Evol. Microbiol.">
        <title>Complete genome sequence of Corynebacterium casei LMG S-19264T (=DSM 44701T), isolated from a smear-ripened cheese.</title>
        <authorList>
            <consortium name="US DOE Joint Genome Institute (JGI-PGF)"/>
            <person name="Walter F."/>
            <person name="Albersmeier A."/>
            <person name="Kalinowski J."/>
            <person name="Ruckert C."/>
        </authorList>
    </citation>
    <scope>NUCLEOTIDE SEQUENCE</scope>
    <source>
        <strain evidence="3">CGMCC 1.15447</strain>
    </source>
</reference>
<dbReference type="Pfam" id="PF07885">
    <property type="entry name" value="Ion_trans_2"/>
    <property type="match status" value="1"/>
</dbReference>
<protein>
    <recommendedName>
        <fullName evidence="2">Potassium channel domain-containing protein</fullName>
    </recommendedName>
</protein>
<gene>
    <name evidence="3" type="ORF">GCM10011507_28830</name>
</gene>
<accession>A0A916W804</accession>
<evidence type="ECO:0000259" key="2">
    <source>
        <dbReference type="Pfam" id="PF07885"/>
    </source>
</evidence>
<evidence type="ECO:0000256" key="1">
    <source>
        <dbReference type="SAM" id="Phobius"/>
    </source>
</evidence>
<dbReference type="EMBL" id="BMJB01000002">
    <property type="protein sequence ID" value="GGA75703.1"/>
    <property type="molecule type" value="Genomic_DNA"/>
</dbReference>
<dbReference type="InterPro" id="IPR013099">
    <property type="entry name" value="K_chnl_dom"/>
</dbReference>